<dbReference type="PANTHER" id="PTHR24111:SF0">
    <property type="entry name" value="LEUCINE-RICH REPEAT-CONTAINING PROTEIN"/>
    <property type="match status" value="1"/>
</dbReference>
<dbReference type="Pfam" id="PF13516">
    <property type="entry name" value="LRR_6"/>
    <property type="match status" value="3"/>
</dbReference>
<evidence type="ECO:0000313" key="3">
    <source>
        <dbReference type="Proteomes" id="UP001224775"/>
    </source>
</evidence>
<dbReference type="Gene3D" id="3.80.10.10">
    <property type="entry name" value="Ribonuclease Inhibitor"/>
    <property type="match status" value="1"/>
</dbReference>
<dbReference type="SMART" id="SM00368">
    <property type="entry name" value="LRR_RI"/>
    <property type="match status" value="3"/>
</dbReference>
<dbReference type="InterPro" id="IPR032675">
    <property type="entry name" value="LRR_dom_sf"/>
</dbReference>
<dbReference type="InterPro" id="IPR001611">
    <property type="entry name" value="Leu-rich_rpt"/>
</dbReference>
<comment type="caution">
    <text evidence="2">The sequence shown here is derived from an EMBL/GenBank/DDBJ whole genome shotgun (WGS) entry which is preliminary data.</text>
</comment>
<name>A0AAD8Y3L9_9STRA</name>
<dbReference type="EMBL" id="JATAAI010000019">
    <property type="protein sequence ID" value="KAK1739029.1"/>
    <property type="molecule type" value="Genomic_DNA"/>
</dbReference>
<dbReference type="SUPFAM" id="SSF52047">
    <property type="entry name" value="RNI-like"/>
    <property type="match status" value="1"/>
</dbReference>
<protein>
    <submittedName>
        <fullName evidence="2">Leucine-rich repeat protein</fullName>
    </submittedName>
</protein>
<sequence>MSNNTGEGDPAGMTSDAIIDVVESNKHLRKLDIVGNRISNQHIERLCYAVYNHPLVELDLSKCFEPGIGDKMLTALLTSGVLMLEKLEMSSNNITSAVSTLLADFLATNPRLKELNLVDNRLNDSDAALIGNALRSNTTLRHLHLDANDITNVGEESLRLVLYDESSLNSAADSNHICILEAIDYNNSHPQGQINRGWKLYSLLSIRNQSMSNVKHFGDIDVKILPNMLEAMQRYHNAVSVYNANAHSFRRNFEVEPVSIVYETLRKWDKVMQLCKSLGAENMSIND</sequence>
<evidence type="ECO:0000256" key="1">
    <source>
        <dbReference type="ARBA" id="ARBA00022737"/>
    </source>
</evidence>
<dbReference type="AlphaFoldDB" id="A0AAD8Y3L9"/>
<evidence type="ECO:0000313" key="2">
    <source>
        <dbReference type="EMBL" id="KAK1739029.1"/>
    </source>
</evidence>
<reference evidence="2" key="1">
    <citation type="submission" date="2023-06" db="EMBL/GenBank/DDBJ databases">
        <title>Survivors Of The Sea: Transcriptome response of Skeletonema marinoi to long-term dormancy.</title>
        <authorList>
            <person name="Pinder M.I.M."/>
            <person name="Kourtchenko O."/>
            <person name="Robertson E.K."/>
            <person name="Larsson T."/>
            <person name="Maumus F."/>
            <person name="Osuna-Cruz C.M."/>
            <person name="Vancaester E."/>
            <person name="Stenow R."/>
            <person name="Vandepoele K."/>
            <person name="Ploug H."/>
            <person name="Bruchert V."/>
            <person name="Godhe A."/>
            <person name="Topel M."/>
        </authorList>
    </citation>
    <scope>NUCLEOTIDE SEQUENCE</scope>
    <source>
        <strain evidence="2">R05AC</strain>
    </source>
</reference>
<dbReference type="PANTHER" id="PTHR24111">
    <property type="entry name" value="LEUCINE-RICH REPEAT-CONTAINING PROTEIN 34"/>
    <property type="match status" value="1"/>
</dbReference>
<accession>A0AAD8Y3L9</accession>
<dbReference type="Proteomes" id="UP001224775">
    <property type="component" value="Unassembled WGS sequence"/>
</dbReference>
<keyword evidence="3" id="KW-1185">Reference proteome</keyword>
<keyword evidence="1" id="KW-0677">Repeat</keyword>
<proteinExistence type="predicted"/>
<gene>
    <name evidence="2" type="ORF">QTG54_010345</name>
</gene>
<dbReference type="InterPro" id="IPR052201">
    <property type="entry name" value="LRR-containing_regulator"/>
</dbReference>
<organism evidence="2 3">
    <name type="scientific">Skeletonema marinoi</name>
    <dbReference type="NCBI Taxonomy" id="267567"/>
    <lineage>
        <taxon>Eukaryota</taxon>
        <taxon>Sar</taxon>
        <taxon>Stramenopiles</taxon>
        <taxon>Ochrophyta</taxon>
        <taxon>Bacillariophyta</taxon>
        <taxon>Coscinodiscophyceae</taxon>
        <taxon>Thalassiosirophycidae</taxon>
        <taxon>Thalassiosirales</taxon>
        <taxon>Skeletonemataceae</taxon>
        <taxon>Skeletonema</taxon>
        <taxon>Skeletonema marinoi-dohrnii complex</taxon>
    </lineage>
</organism>